<reference evidence="2 3" key="1">
    <citation type="submission" date="2024-02" db="EMBL/GenBank/DDBJ databases">
        <title>De novo assembly and annotation of 12 fungi associated with fruit tree decline syndrome in Ontario, Canada.</title>
        <authorList>
            <person name="Sulman M."/>
            <person name="Ellouze W."/>
            <person name="Ilyukhin E."/>
        </authorList>
    </citation>
    <scope>NUCLEOTIDE SEQUENCE [LARGE SCALE GENOMIC DNA]</scope>
    <source>
        <strain evidence="2 3">M42-189</strain>
    </source>
</reference>
<feature type="compositionally biased region" description="Low complexity" evidence="1">
    <location>
        <begin position="17"/>
        <end position="32"/>
    </location>
</feature>
<proteinExistence type="predicted"/>
<evidence type="ECO:0000256" key="1">
    <source>
        <dbReference type="SAM" id="MobiDB-lite"/>
    </source>
</evidence>
<name>A0ABR3R629_9PLEO</name>
<evidence type="ECO:0000313" key="2">
    <source>
        <dbReference type="EMBL" id="KAL1599822.1"/>
    </source>
</evidence>
<protein>
    <submittedName>
        <fullName evidence="2">Uncharacterized protein</fullName>
    </submittedName>
</protein>
<dbReference type="Proteomes" id="UP001521785">
    <property type="component" value="Unassembled WGS sequence"/>
</dbReference>
<accession>A0ABR3R629</accession>
<sequence length="195" mass="20682">MKHNFARHKKSKTHLKAIAAASANSPATNAPAGENVKVESSSVDASLAAIAPSVEDSAGGQSGPDVPTEATSSAKVSEPASPVSPGINAARKTTASKGGVSKSSASNNKPVRKSPSKSPKPVRKKSLDKKEFSVAEDEQILRGYFQQKEPKEIAKDMEGKSATAIWARIRLIAGLGDTRTKTETYFRILREFHNV</sequence>
<keyword evidence="3" id="KW-1185">Reference proteome</keyword>
<feature type="compositionally biased region" description="Low complexity" evidence="1">
    <location>
        <begin position="92"/>
        <end position="109"/>
    </location>
</feature>
<organism evidence="2 3">
    <name type="scientific">Paraconiothyrium brasiliense</name>
    <dbReference type="NCBI Taxonomy" id="300254"/>
    <lineage>
        <taxon>Eukaryota</taxon>
        <taxon>Fungi</taxon>
        <taxon>Dikarya</taxon>
        <taxon>Ascomycota</taxon>
        <taxon>Pezizomycotina</taxon>
        <taxon>Dothideomycetes</taxon>
        <taxon>Pleosporomycetidae</taxon>
        <taxon>Pleosporales</taxon>
        <taxon>Massarineae</taxon>
        <taxon>Didymosphaeriaceae</taxon>
        <taxon>Paraconiothyrium</taxon>
    </lineage>
</organism>
<feature type="region of interest" description="Disordered" evidence="1">
    <location>
        <begin position="1"/>
        <end position="131"/>
    </location>
</feature>
<gene>
    <name evidence="2" type="ORF">SLS60_007627</name>
</gene>
<dbReference type="EMBL" id="JAKJXO020000010">
    <property type="protein sequence ID" value="KAL1599822.1"/>
    <property type="molecule type" value="Genomic_DNA"/>
</dbReference>
<feature type="compositionally biased region" description="Basic residues" evidence="1">
    <location>
        <begin position="1"/>
        <end position="15"/>
    </location>
</feature>
<evidence type="ECO:0000313" key="3">
    <source>
        <dbReference type="Proteomes" id="UP001521785"/>
    </source>
</evidence>
<feature type="compositionally biased region" description="Basic residues" evidence="1">
    <location>
        <begin position="110"/>
        <end position="127"/>
    </location>
</feature>
<comment type="caution">
    <text evidence="2">The sequence shown here is derived from an EMBL/GenBank/DDBJ whole genome shotgun (WGS) entry which is preliminary data.</text>
</comment>